<dbReference type="AlphaFoldDB" id="A0AA96WI58"/>
<dbReference type="InterPro" id="IPR038762">
    <property type="entry name" value="ABM_predict"/>
</dbReference>
<dbReference type="EMBL" id="CP053586">
    <property type="protein sequence ID" value="WNZ25564.1"/>
    <property type="molecule type" value="Genomic_DNA"/>
</dbReference>
<dbReference type="RefSeq" id="WP_316431717.1">
    <property type="nucleotide sequence ID" value="NZ_CP053586.1"/>
</dbReference>
<organism evidence="2">
    <name type="scientific">Leptolyngbya sp. NK1-12</name>
    <dbReference type="NCBI Taxonomy" id="2547451"/>
    <lineage>
        <taxon>Bacteria</taxon>
        <taxon>Bacillati</taxon>
        <taxon>Cyanobacteriota</taxon>
        <taxon>Cyanophyceae</taxon>
        <taxon>Leptolyngbyales</taxon>
        <taxon>Leptolyngbyaceae</taxon>
        <taxon>Leptolyngbya group</taxon>
        <taxon>Leptolyngbya</taxon>
    </lineage>
</organism>
<name>A0AA96WI58_9CYAN</name>
<proteinExistence type="predicted"/>
<protein>
    <submittedName>
        <fullName evidence="2">Uncharacterized protein</fullName>
    </submittedName>
</protein>
<dbReference type="PANTHER" id="PTHR40057:SF1">
    <property type="entry name" value="SLR1162 PROTEIN"/>
    <property type="match status" value="1"/>
</dbReference>
<keyword evidence="1" id="KW-1133">Transmembrane helix</keyword>
<feature type="transmembrane region" description="Helical" evidence="1">
    <location>
        <begin position="39"/>
        <end position="62"/>
    </location>
</feature>
<evidence type="ECO:0000256" key="1">
    <source>
        <dbReference type="SAM" id="Phobius"/>
    </source>
</evidence>
<gene>
    <name evidence="2" type="ORF">HJG54_23765</name>
</gene>
<sequence>MRPSQRATPPRYKIFLLTWLAIYPLITAILWLFGSFLALFPLPVRTLILTGALVYLMTYIVMPKLTKLFHRWLNSN</sequence>
<accession>A0AA96WI58</accession>
<dbReference type="PANTHER" id="PTHR40057">
    <property type="entry name" value="SLR1162 PROTEIN"/>
    <property type="match status" value="1"/>
</dbReference>
<keyword evidence="1" id="KW-0472">Membrane</keyword>
<keyword evidence="1" id="KW-0812">Transmembrane</keyword>
<reference evidence="2" key="1">
    <citation type="submission" date="2020-05" db="EMBL/GenBank/DDBJ databases">
        <authorList>
            <person name="Zhu T."/>
            <person name="Keshari N."/>
            <person name="Lu X."/>
        </authorList>
    </citation>
    <scope>NUCLEOTIDE SEQUENCE</scope>
    <source>
        <strain evidence="2">NK1-12</strain>
    </source>
</reference>
<feature type="transmembrane region" description="Helical" evidence="1">
    <location>
        <begin position="12"/>
        <end position="33"/>
    </location>
</feature>
<evidence type="ECO:0000313" key="2">
    <source>
        <dbReference type="EMBL" id="WNZ25564.1"/>
    </source>
</evidence>